<name>A0AAV9EJD2_ACOCL</name>
<dbReference type="PROSITE" id="PS50808">
    <property type="entry name" value="ZF_BED"/>
    <property type="match status" value="1"/>
</dbReference>
<dbReference type="Pfam" id="PF04937">
    <property type="entry name" value="DUF659"/>
    <property type="match status" value="1"/>
</dbReference>
<dbReference type="InterPro" id="IPR007021">
    <property type="entry name" value="DUF659"/>
</dbReference>
<evidence type="ECO:0000259" key="9">
    <source>
        <dbReference type="PROSITE" id="PS50808"/>
    </source>
</evidence>
<feature type="domain" description="BED-type" evidence="9">
    <location>
        <begin position="25"/>
        <end position="88"/>
    </location>
</feature>
<keyword evidence="5" id="KW-0238">DNA-binding</keyword>
<dbReference type="GO" id="GO:0008270">
    <property type="term" value="F:zinc ion binding"/>
    <property type="evidence" value="ECO:0007669"/>
    <property type="project" value="UniProtKB-KW"/>
</dbReference>
<dbReference type="Proteomes" id="UP001180020">
    <property type="component" value="Unassembled WGS sequence"/>
</dbReference>
<dbReference type="GO" id="GO:0005634">
    <property type="term" value="C:nucleus"/>
    <property type="evidence" value="ECO:0007669"/>
    <property type="project" value="UniProtKB-SubCell"/>
</dbReference>
<reference evidence="10" key="1">
    <citation type="journal article" date="2023" name="Nat. Commun.">
        <title>Diploid and tetraploid genomes of Acorus and the evolution of monocots.</title>
        <authorList>
            <person name="Ma L."/>
            <person name="Liu K.W."/>
            <person name="Li Z."/>
            <person name="Hsiao Y.Y."/>
            <person name="Qi Y."/>
            <person name="Fu T."/>
            <person name="Tang G.D."/>
            <person name="Zhang D."/>
            <person name="Sun W.H."/>
            <person name="Liu D.K."/>
            <person name="Li Y."/>
            <person name="Chen G.Z."/>
            <person name="Liu X.D."/>
            <person name="Liao X.Y."/>
            <person name="Jiang Y.T."/>
            <person name="Yu X."/>
            <person name="Hao Y."/>
            <person name="Huang J."/>
            <person name="Zhao X.W."/>
            <person name="Ke S."/>
            <person name="Chen Y.Y."/>
            <person name="Wu W.L."/>
            <person name="Hsu J.L."/>
            <person name="Lin Y.F."/>
            <person name="Huang M.D."/>
            <person name="Li C.Y."/>
            <person name="Huang L."/>
            <person name="Wang Z.W."/>
            <person name="Zhao X."/>
            <person name="Zhong W.Y."/>
            <person name="Peng D.H."/>
            <person name="Ahmad S."/>
            <person name="Lan S."/>
            <person name="Zhang J.S."/>
            <person name="Tsai W.C."/>
            <person name="Van de Peer Y."/>
            <person name="Liu Z.J."/>
        </authorList>
    </citation>
    <scope>NUCLEOTIDE SEQUENCE</scope>
    <source>
        <strain evidence="10">CP</strain>
    </source>
</reference>
<evidence type="ECO:0000256" key="7">
    <source>
        <dbReference type="PROSITE-ProRule" id="PRU00027"/>
    </source>
</evidence>
<evidence type="ECO:0000256" key="6">
    <source>
        <dbReference type="ARBA" id="ARBA00023242"/>
    </source>
</evidence>
<sequence>MAGAAATASSSSPATQFEVVPLSAQKHDPAWQHCQMMRRPGDDHHHRVHIRCTYCHKLFSGGGIHRIKEHLAGHKGNASTCPRAPPDVRVAMQRSLDGVLVRKNKKLKLAEEIQKLKPIDDANNNNNGSNTKSLEGAKRRKVRNSCARAPTDNRVSAAIGRFFYETGVPFSAADSDSFRAMIEAVASAPPGLAPPACRDLRGRVLKDAVDEARGVVERHRGVWARTGCSIMVDECVAESGRIVVNVLVYCAEGTVFLKSANSSHVVAADALYELLKRAVEEVGAQNVVQVITNGADAYVEAARRIAEDYPTMFWTTCASRCIDSMLEDMLKLDSIGAIVEHAKTVTGFVYSRPHVLNLTRRYTAGKDLVRPSVSRAATCFATLKRMVGLRENLEAMVVSREWMDCLCSKSPEGVAFLNTVSSVAFWLSCATVARLTDPLVRVLKAAESLETPAMGHIYVGLHRAREAMKKELKVEKDYAACCDIIDWRWQRQLKSPLHTAGLFLNPRHFYALKEDAHKEFASGMLDCVERLVPDAKVQDKINKELSLYANSSGDFGREMAVRARRTMHPGEWWSMYGNGCPNLKRLAMRILSQTCSARGCEQGGIPYERLHGQVRNCLEHQRLSDLVFVQCNSRLQQRQQCARNASSDASSSMYISLVDDWVQEKTGDFFGDNEDRRWSVVDELMASDASSPCTEDEMEGFCIGFEDDGVDSDENED</sequence>
<keyword evidence="4" id="KW-0862">Zinc</keyword>
<dbReference type="AlphaFoldDB" id="A0AAV9EJD2"/>
<comment type="caution">
    <text evidence="10">The sequence shown here is derived from an EMBL/GenBank/DDBJ whole genome shotgun (WGS) entry which is preliminary data.</text>
</comment>
<evidence type="ECO:0000256" key="1">
    <source>
        <dbReference type="ARBA" id="ARBA00004123"/>
    </source>
</evidence>
<evidence type="ECO:0000256" key="4">
    <source>
        <dbReference type="ARBA" id="ARBA00022833"/>
    </source>
</evidence>
<protein>
    <recommendedName>
        <fullName evidence="9">BED-type domain-containing protein</fullName>
    </recommendedName>
</protein>
<dbReference type="GO" id="GO:0003677">
    <property type="term" value="F:DNA binding"/>
    <property type="evidence" value="ECO:0007669"/>
    <property type="project" value="UniProtKB-KW"/>
</dbReference>
<dbReference type="GO" id="GO:0046983">
    <property type="term" value="F:protein dimerization activity"/>
    <property type="evidence" value="ECO:0007669"/>
    <property type="project" value="InterPro"/>
</dbReference>
<keyword evidence="3 7" id="KW-0863">Zinc-finger</keyword>
<gene>
    <name evidence="10" type="ORF">QJS10_CPA07g00137</name>
</gene>
<dbReference type="Pfam" id="PF05699">
    <property type="entry name" value="Dimer_Tnp_hAT"/>
    <property type="match status" value="1"/>
</dbReference>
<evidence type="ECO:0000256" key="8">
    <source>
        <dbReference type="SAM" id="MobiDB-lite"/>
    </source>
</evidence>
<dbReference type="InterPro" id="IPR003656">
    <property type="entry name" value="Znf_BED"/>
</dbReference>
<keyword evidence="2" id="KW-0479">Metal-binding</keyword>
<dbReference type="InterPro" id="IPR012337">
    <property type="entry name" value="RNaseH-like_sf"/>
</dbReference>
<keyword evidence="11" id="KW-1185">Reference proteome</keyword>
<proteinExistence type="predicted"/>
<dbReference type="SUPFAM" id="SSF53098">
    <property type="entry name" value="Ribonuclease H-like"/>
    <property type="match status" value="1"/>
</dbReference>
<evidence type="ECO:0000313" key="11">
    <source>
        <dbReference type="Proteomes" id="UP001180020"/>
    </source>
</evidence>
<dbReference type="InterPro" id="IPR008906">
    <property type="entry name" value="HATC_C_dom"/>
</dbReference>
<evidence type="ECO:0000256" key="2">
    <source>
        <dbReference type="ARBA" id="ARBA00022723"/>
    </source>
</evidence>
<dbReference type="EMBL" id="JAUJYO010000007">
    <property type="protein sequence ID" value="KAK1312202.1"/>
    <property type="molecule type" value="Genomic_DNA"/>
</dbReference>
<reference evidence="10" key="2">
    <citation type="submission" date="2023-06" db="EMBL/GenBank/DDBJ databases">
        <authorList>
            <person name="Ma L."/>
            <person name="Liu K.-W."/>
            <person name="Li Z."/>
            <person name="Hsiao Y.-Y."/>
            <person name="Qi Y."/>
            <person name="Fu T."/>
            <person name="Tang G."/>
            <person name="Zhang D."/>
            <person name="Sun W.-H."/>
            <person name="Liu D.-K."/>
            <person name="Li Y."/>
            <person name="Chen G.-Z."/>
            <person name="Liu X.-D."/>
            <person name="Liao X.-Y."/>
            <person name="Jiang Y.-T."/>
            <person name="Yu X."/>
            <person name="Hao Y."/>
            <person name="Huang J."/>
            <person name="Zhao X.-W."/>
            <person name="Ke S."/>
            <person name="Chen Y.-Y."/>
            <person name="Wu W.-L."/>
            <person name="Hsu J.-L."/>
            <person name="Lin Y.-F."/>
            <person name="Huang M.-D."/>
            <person name="Li C.-Y."/>
            <person name="Huang L."/>
            <person name="Wang Z.-W."/>
            <person name="Zhao X."/>
            <person name="Zhong W.-Y."/>
            <person name="Peng D.-H."/>
            <person name="Ahmad S."/>
            <person name="Lan S."/>
            <person name="Zhang J.-S."/>
            <person name="Tsai W.-C."/>
            <person name="Van De Peer Y."/>
            <person name="Liu Z.-J."/>
        </authorList>
    </citation>
    <scope>NUCLEOTIDE SEQUENCE</scope>
    <source>
        <strain evidence="10">CP</strain>
        <tissue evidence="10">Leaves</tissue>
    </source>
</reference>
<dbReference type="PANTHER" id="PTHR32166">
    <property type="entry name" value="OSJNBA0013A04.12 PROTEIN"/>
    <property type="match status" value="1"/>
</dbReference>
<evidence type="ECO:0000256" key="5">
    <source>
        <dbReference type="ARBA" id="ARBA00023125"/>
    </source>
</evidence>
<evidence type="ECO:0000256" key="3">
    <source>
        <dbReference type="ARBA" id="ARBA00022771"/>
    </source>
</evidence>
<organism evidence="10 11">
    <name type="scientific">Acorus calamus</name>
    <name type="common">Sweet flag</name>
    <dbReference type="NCBI Taxonomy" id="4465"/>
    <lineage>
        <taxon>Eukaryota</taxon>
        <taxon>Viridiplantae</taxon>
        <taxon>Streptophyta</taxon>
        <taxon>Embryophyta</taxon>
        <taxon>Tracheophyta</taxon>
        <taxon>Spermatophyta</taxon>
        <taxon>Magnoliopsida</taxon>
        <taxon>Liliopsida</taxon>
        <taxon>Acoraceae</taxon>
        <taxon>Acorus</taxon>
    </lineage>
</organism>
<accession>A0AAV9EJD2</accession>
<comment type="subcellular location">
    <subcellularLocation>
        <location evidence="1">Nucleus</location>
    </subcellularLocation>
</comment>
<evidence type="ECO:0000313" key="10">
    <source>
        <dbReference type="EMBL" id="KAK1312202.1"/>
    </source>
</evidence>
<keyword evidence="6" id="KW-0539">Nucleus</keyword>
<feature type="region of interest" description="Disordered" evidence="8">
    <location>
        <begin position="119"/>
        <end position="147"/>
    </location>
</feature>
<dbReference type="PANTHER" id="PTHR32166:SF88">
    <property type="entry name" value="HAT TRANSPOSON SUPERFAMILY"/>
    <property type="match status" value="1"/>
</dbReference>